<reference evidence="2 3" key="1">
    <citation type="submission" date="2018-06" db="EMBL/GenBank/DDBJ databases">
        <title>Extensive metabolic versatility and redundancy in microbially diverse, dynamic hydrothermal sediments.</title>
        <authorList>
            <person name="Dombrowski N."/>
            <person name="Teske A."/>
            <person name="Baker B.J."/>
        </authorList>
    </citation>
    <scope>NUCLEOTIDE SEQUENCE [LARGE SCALE GENOMIC DNA]</scope>
    <source>
        <strain evidence="2">B66_G16</strain>
    </source>
</reference>
<feature type="transmembrane region" description="Helical" evidence="1">
    <location>
        <begin position="30"/>
        <end position="48"/>
    </location>
</feature>
<keyword evidence="1" id="KW-0812">Transmembrane</keyword>
<keyword evidence="1" id="KW-1133">Transmembrane helix</keyword>
<comment type="caution">
    <text evidence="2">The sequence shown here is derived from an EMBL/GenBank/DDBJ whole genome shotgun (WGS) entry which is preliminary data.</text>
</comment>
<accession>A0A497ESS2</accession>
<evidence type="ECO:0000313" key="3">
    <source>
        <dbReference type="Proteomes" id="UP000278475"/>
    </source>
</evidence>
<keyword evidence="1" id="KW-0472">Membrane</keyword>
<dbReference type="Proteomes" id="UP000278475">
    <property type="component" value="Unassembled WGS sequence"/>
</dbReference>
<protein>
    <submittedName>
        <fullName evidence="2">Uncharacterized protein</fullName>
    </submittedName>
</protein>
<dbReference type="AlphaFoldDB" id="A0A497ESS2"/>
<sequence length="128" mass="14240">MSLATLIAGQQVVDVLSRLAELIASNPLNMVWLIAGLVAGVYAIYRLFRQESAQRYEAAAFNALKLSEKQPEVQSFLSENPGAKAEAYFSLGDRCWVVTWRGLEEDLVVMIAAPSGQVKKIERVKRLR</sequence>
<name>A0A497ESS2_9CREN</name>
<evidence type="ECO:0000313" key="2">
    <source>
        <dbReference type="EMBL" id="RLE50403.1"/>
    </source>
</evidence>
<proteinExistence type="predicted"/>
<gene>
    <name evidence="2" type="ORF">DRJ31_01320</name>
</gene>
<organism evidence="2 3">
    <name type="scientific">Thermoproteota archaeon</name>
    <dbReference type="NCBI Taxonomy" id="2056631"/>
    <lineage>
        <taxon>Archaea</taxon>
        <taxon>Thermoproteota</taxon>
    </lineage>
</organism>
<dbReference type="EMBL" id="QMQV01000006">
    <property type="protein sequence ID" value="RLE50403.1"/>
    <property type="molecule type" value="Genomic_DNA"/>
</dbReference>
<evidence type="ECO:0000256" key="1">
    <source>
        <dbReference type="SAM" id="Phobius"/>
    </source>
</evidence>